<dbReference type="Pfam" id="PF02518">
    <property type="entry name" value="HATPase_c"/>
    <property type="match status" value="1"/>
</dbReference>
<keyword evidence="11" id="KW-1185">Reference proteome</keyword>
<evidence type="ECO:0000259" key="8">
    <source>
        <dbReference type="PROSITE" id="PS50109"/>
    </source>
</evidence>
<dbReference type="SMART" id="SM00387">
    <property type="entry name" value="HATPase_c"/>
    <property type="match status" value="1"/>
</dbReference>
<organism evidence="10 11">
    <name type="scientific">Fodinibius salinus</name>
    <dbReference type="NCBI Taxonomy" id="860790"/>
    <lineage>
        <taxon>Bacteria</taxon>
        <taxon>Pseudomonadati</taxon>
        <taxon>Balneolota</taxon>
        <taxon>Balneolia</taxon>
        <taxon>Balneolales</taxon>
        <taxon>Balneolaceae</taxon>
        <taxon>Fodinibius</taxon>
    </lineage>
</organism>
<evidence type="ECO:0000256" key="6">
    <source>
        <dbReference type="SAM" id="Coils"/>
    </source>
</evidence>
<dbReference type="RefSeq" id="WP_148899018.1">
    <property type="nucleotide sequence ID" value="NZ_VNHY01000002.1"/>
</dbReference>
<keyword evidence="3 5" id="KW-0597">Phosphoprotein</keyword>
<gene>
    <name evidence="10" type="ORF">LX73_1705</name>
</gene>
<dbReference type="PROSITE" id="PS50110">
    <property type="entry name" value="RESPONSE_REGULATORY"/>
    <property type="match status" value="1"/>
</dbReference>
<feature type="transmembrane region" description="Helical" evidence="7">
    <location>
        <begin position="56"/>
        <end position="74"/>
    </location>
</feature>
<dbReference type="AlphaFoldDB" id="A0A5D3YKF4"/>
<feature type="modified residue" description="4-aspartylphosphate" evidence="5">
    <location>
        <position position="557"/>
    </location>
</feature>
<accession>A0A5D3YKF4</accession>
<name>A0A5D3YKF4_9BACT</name>
<dbReference type="Proteomes" id="UP000324595">
    <property type="component" value="Unassembled WGS sequence"/>
</dbReference>
<feature type="coiled-coil region" evidence="6">
    <location>
        <begin position="177"/>
        <end position="263"/>
    </location>
</feature>
<evidence type="ECO:0000313" key="11">
    <source>
        <dbReference type="Proteomes" id="UP000324595"/>
    </source>
</evidence>
<evidence type="ECO:0000259" key="9">
    <source>
        <dbReference type="PROSITE" id="PS50110"/>
    </source>
</evidence>
<comment type="catalytic activity">
    <reaction evidence="1">
        <text>ATP + protein L-histidine = ADP + protein N-phospho-L-histidine.</text>
        <dbReference type="EC" id="2.7.13.3"/>
    </reaction>
</comment>
<dbReference type="EMBL" id="VNHY01000002">
    <property type="protein sequence ID" value="TYP93988.1"/>
    <property type="molecule type" value="Genomic_DNA"/>
</dbReference>
<evidence type="ECO:0000256" key="3">
    <source>
        <dbReference type="ARBA" id="ARBA00022553"/>
    </source>
</evidence>
<dbReference type="Gene3D" id="3.30.565.10">
    <property type="entry name" value="Histidine kinase-like ATPase, C-terminal domain"/>
    <property type="match status" value="1"/>
</dbReference>
<evidence type="ECO:0000256" key="4">
    <source>
        <dbReference type="ARBA" id="ARBA00023012"/>
    </source>
</evidence>
<proteinExistence type="predicted"/>
<evidence type="ECO:0000313" key="10">
    <source>
        <dbReference type="EMBL" id="TYP93988.1"/>
    </source>
</evidence>
<keyword evidence="7" id="KW-0472">Membrane</keyword>
<dbReference type="InterPro" id="IPR036890">
    <property type="entry name" value="HATPase_C_sf"/>
</dbReference>
<keyword evidence="7" id="KW-0812">Transmembrane</keyword>
<feature type="domain" description="Response regulatory" evidence="9">
    <location>
        <begin position="508"/>
        <end position="626"/>
    </location>
</feature>
<dbReference type="InterPro" id="IPR003661">
    <property type="entry name" value="HisK_dim/P_dom"/>
</dbReference>
<dbReference type="InterPro" id="IPR011006">
    <property type="entry name" value="CheY-like_superfamily"/>
</dbReference>
<keyword evidence="7" id="KW-1133">Transmembrane helix</keyword>
<dbReference type="EC" id="2.7.13.3" evidence="2"/>
<evidence type="ECO:0000256" key="1">
    <source>
        <dbReference type="ARBA" id="ARBA00000085"/>
    </source>
</evidence>
<dbReference type="Gene3D" id="1.10.287.130">
    <property type="match status" value="1"/>
</dbReference>
<feature type="transmembrane region" description="Helical" evidence="7">
    <location>
        <begin position="28"/>
        <end position="50"/>
    </location>
</feature>
<feature type="transmembrane region" description="Helical" evidence="7">
    <location>
        <begin position="160"/>
        <end position="177"/>
    </location>
</feature>
<keyword evidence="6" id="KW-0175">Coiled coil</keyword>
<dbReference type="InterPro" id="IPR036097">
    <property type="entry name" value="HisK_dim/P_sf"/>
</dbReference>
<dbReference type="PROSITE" id="PS50109">
    <property type="entry name" value="HIS_KIN"/>
    <property type="match status" value="1"/>
</dbReference>
<comment type="caution">
    <text evidence="10">The sequence shown here is derived from an EMBL/GenBank/DDBJ whole genome shotgun (WGS) entry which is preliminary data.</text>
</comment>
<dbReference type="OrthoDB" id="9811889at2"/>
<feature type="transmembrane region" description="Helical" evidence="7">
    <location>
        <begin position="128"/>
        <end position="148"/>
    </location>
</feature>
<dbReference type="SUPFAM" id="SSF55874">
    <property type="entry name" value="ATPase domain of HSP90 chaperone/DNA topoisomerase II/histidine kinase"/>
    <property type="match status" value="1"/>
</dbReference>
<sequence length="626" mass="70028">MNANAKSKSVNDNTAGLLASLRNAGLGILYKVAFSLAAISLVLSVVFQVIGTMPVPWYFAGMGLLFLLIPFLAWKGAHKSSKLLMLIDINAFILLLSVLFTQGLFVEAFYIPAIGLSILFFGREHSNLRIVGVFLSAVAFLVHDYISFTEVTLSSGNVEIIKWSIIAVVFVTTWLIFKSFLSSKEEAEEENKILREEKRHLSRKLSEKKKVNQKLADKNSELADKNAQLSDKTQKLANKKEEVEQSVQELEEAKKQAEEGGKEKYEFFSNMSQEVRMPLNAIIGMTNRLSKDDPRDDQLEQLEILDFSSKTLLALMNDLLVFSKIESGRIEFDEIPFDLQKLLDSVVDSFAFTTENKDIDLSLEVDDDLPETIVGDPNRLTQILNNLVINAVKFTNEGEVGVSVESLDSSDDEITLGLRVLYSANGITKDEQQKIFKTFNDEDEDSVRTFGGLMTTKRMIELQGGKAQVESVDEGDVFIVEMPFALFSEEDAEAAMQYGNVESLQEATILVAEDNAINQNVIQRFLEEWGVNVIVAEDGEQALKEFNNNNVNLILMDLQMPKMDGYEAAKEIRALNHKGKSGVPIIALTAAKFEEVKEEVFGSGMNDFLSKSFDPNELQEKIEQHI</sequence>
<dbReference type="SUPFAM" id="SSF47384">
    <property type="entry name" value="Homodimeric domain of signal transducing histidine kinase"/>
    <property type="match status" value="1"/>
</dbReference>
<dbReference type="PANTHER" id="PTHR45339:SF1">
    <property type="entry name" value="HYBRID SIGNAL TRANSDUCTION HISTIDINE KINASE J"/>
    <property type="match status" value="1"/>
</dbReference>
<dbReference type="Pfam" id="PF00072">
    <property type="entry name" value="Response_reg"/>
    <property type="match status" value="1"/>
</dbReference>
<dbReference type="Pfam" id="PF00512">
    <property type="entry name" value="HisKA"/>
    <property type="match status" value="1"/>
</dbReference>
<dbReference type="SUPFAM" id="SSF52172">
    <property type="entry name" value="CheY-like"/>
    <property type="match status" value="1"/>
</dbReference>
<dbReference type="SMART" id="SM00448">
    <property type="entry name" value="REC"/>
    <property type="match status" value="1"/>
</dbReference>
<reference evidence="10 11" key="1">
    <citation type="submission" date="2019-07" db="EMBL/GenBank/DDBJ databases">
        <title>Genomic Encyclopedia of Archaeal and Bacterial Type Strains, Phase II (KMG-II): from individual species to whole genera.</title>
        <authorList>
            <person name="Goeker M."/>
        </authorList>
    </citation>
    <scope>NUCLEOTIDE SEQUENCE [LARGE SCALE GENOMIC DNA]</scope>
    <source>
        <strain evidence="10 11">DSM 21935</strain>
    </source>
</reference>
<dbReference type="Gene3D" id="3.40.50.2300">
    <property type="match status" value="1"/>
</dbReference>
<keyword evidence="4" id="KW-0902">Two-component regulatory system</keyword>
<feature type="domain" description="Histidine kinase" evidence="8">
    <location>
        <begin position="270"/>
        <end position="486"/>
    </location>
</feature>
<dbReference type="CDD" id="cd00082">
    <property type="entry name" value="HisKA"/>
    <property type="match status" value="1"/>
</dbReference>
<protein>
    <recommendedName>
        <fullName evidence="2">histidine kinase</fullName>
        <ecNumber evidence="2">2.7.13.3</ecNumber>
    </recommendedName>
</protein>
<dbReference type="CDD" id="cd17546">
    <property type="entry name" value="REC_hyHK_CKI1_RcsC-like"/>
    <property type="match status" value="1"/>
</dbReference>
<dbReference type="InterPro" id="IPR001789">
    <property type="entry name" value="Sig_transdc_resp-reg_receiver"/>
</dbReference>
<evidence type="ECO:0000256" key="2">
    <source>
        <dbReference type="ARBA" id="ARBA00012438"/>
    </source>
</evidence>
<dbReference type="InterPro" id="IPR003594">
    <property type="entry name" value="HATPase_dom"/>
</dbReference>
<dbReference type="GO" id="GO:0000155">
    <property type="term" value="F:phosphorelay sensor kinase activity"/>
    <property type="evidence" value="ECO:0007669"/>
    <property type="project" value="InterPro"/>
</dbReference>
<evidence type="ECO:0000256" key="7">
    <source>
        <dbReference type="SAM" id="Phobius"/>
    </source>
</evidence>
<dbReference type="SMART" id="SM00388">
    <property type="entry name" value="HisKA"/>
    <property type="match status" value="1"/>
</dbReference>
<dbReference type="PANTHER" id="PTHR45339">
    <property type="entry name" value="HYBRID SIGNAL TRANSDUCTION HISTIDINE KINASE J"/>
    <property type="match status" value="1"/>
</dbReference>
<evidence type="ECO:0000256" key="5">
    <source>
        <dbReference type="PROSITE-ProRule" id="PRU00169"/>
    </source>
</evidence>
<dbReference type="InterPro" id="IPR005467">
    <property type="entry name" value="His_kinase_dom"/>
</dbReference>